<dbReference type="Pfam" id="PF03372">
    <property type="entry name" value="Exo_endo_phos"/>
    <property type="match status" value="1"/>
</dbReference>
<dbReference type="PANTHER" id="PTHR14859:SF1">
    <property type="entry name" value="PGAP2-INTERACTING PROTEIN"/>
    <property type="match status" value="1"/>
</dbReference>
<dbReference type="SUPFAM" id="SSF56219">
    <property type="entry name" value="DNase I-like"/>
    <property type="match status" value="1"/>
</dbReference>
<comment type="caution">
    <text evidence="2">The sequence shown here is derived from an EMBL/GenBank/DDBJ whole genome shotgun (WGS) entry which is preliminary data.</text>
</comment>
<evidence type="ECO:0000313" key="3">
    <source>
        <dbReference type="Proteomes" id="UP000229434"/>
    </source>
</evidence>
<organism evidence="2 3">
    <name type="scientific">Snodgrassella alvi</name>
    <dbReference type="NCBI Taxonomy" id="1196083"/>
    <lineage>
        <taxon>Bacteria</taxon>
        <taxon>Pseudomonadati</taxon>
        <taxon>Pseudomonadota</taxon>
        <taxon>Betaproteobacteria</taxon>
        <taxon>Neisseriales</taxon>
        <taxon>Neisseriaceae</taxon>
        <taxon>Snodgrassella</taxon>
    </lineage>
</organism>
<dbReference type="AlphaFoldDB" id="A0A2N9XZU3"/>
<evidence type="ECO:0000259" key="1">
    <source>
        <dbReference type="Pfam" id="PF03372"/>
    </source>
</evidence>
<dbReference type="GO" id="GO:0016020">
    <property type="term" value="C:membrane"/>
    <property type="evidence" value="ECO:0007669"/>
    <property type="project" value="GOC"/>
</dbReference>
<dbReference type="InterPro" id="IPR051916">
    <property type="entry name" value="GPI-anchor_lipid_remodeler"/>
</dbReference>
<evidence type="ECO:0000313" key="2">
    <source>
        <dbReference type="EMBL" id="PIT57441.1"/>
    </source>
</evidence>
<protein>
    <recommendedName>
        <fullName evidence="1">Endonuclease/exonuclease/phosphatase domain-containing protein</fullName>
    </recommendedName>
</protein>
<reference evidence="2" key="1">
    <citation type="journal article" date="2017" name="MBio">
        <title>Type VI secretion-mediated competition in the bee gut microbiome.</title>
        <authorList>
            <person name="Steele M.I."/>
            <person name="Kwong W.K."/>
            <person name="Powell J.E."/>
            <person name="Whiteley M."/>
            <person name="Moran N.A."/>
        </authorList>
    </citation>
    <scope>NUCLEOTIDE SEQUENCE [LARGE SCALE GENOMIC DNA]</scope>
    <source>
        <strain evidence="2">Nev3CBA3</strain>
    </source>
</reference>
<dbReference type="PANTHER" id="PTHR14859">
    <property type="entry name" value="CALCOFLUOR WHITE HYPERSENSITIVE PROTEIN PRECURSOR"/>
    <property type="match status" value="1"/>
</dbReference>
<proteinExistence type="predicted"/>
<dbReference type="InterPro" id="IPR036691">
    <property type="entry name" value="Endo/exonu/phosph_ase_sf"/>
</dbReference>
<accession>A0A2N9XZU3</accession>
<dbReference type="GO" id="GO:0006506">
    <property type="term" value="P:GPI anchor biosynthetic process"/>
    <property type="evidence" value="ECO:0007669"/>
    <property type="project" value="TreeGrafter"/>
</dbReference>
<dbReference type="EMBL" id="MEIS01000073">
    <property type="protein sequence ID" value="PIT57441.1"/>
    <property type="molecule type" value="Genomic_DNA"/>
</dbReference>
<name>A0A2N9XZU3_9NEIS</name>
<dbReference type="GO" id="GO:0003824">
    <property type="term" value="F:catalytic activity"/>
    <property type="evidence" value="ECO:0007669"/>
    <property type="project" value="InterPro"/>
</dbReference>
<feature type="domain" description="Endonuclease/exonuclease/phosphatase" evidence="1">
    <location>
        <begin position="7"/>
        <end position="238"/>
    </location>
</feature>
<gene>
    <name evidence="2" type="ORF">BHC49_03205</name>
</gene>
<dbReference type="Gene3D" id="3.60.10.10">
    <property type="entry name" value="Endonuclease/exonuclease/phosphatase"/>
    <property type="match status" value="1"/>
</dbReference>
<dbReference type="RefSeq" id="WP_100136952.1">
    <property type="nucleotide sequence ID" value="NZ_MEIS01000073.1"/>
</dbReference>
<sequence>MNTITIATYNIHKGMSALNQKVQLSQMASALQQLAPDILFLQEVQGYNSKRAENIPDFPRQPHYQILSEQLDYHVSYGRNARYKYRDHGNAILSRYPIVTCHNLDISVNNMEQRGLLHCEIKLPQWPRPLVCLCAHLNLREPDRIKQYQTISDYIQSEIDPANPLILAGDFNDWRQRSHDNLGSKLNMYDAFCTYRNAPKTFPARLPILSLDRIFTRHLNVLEAKPLSGLPWQKLSDHLPLYATIGLENTTQHPNQF</sequence>
<dbReference type="InterPro" id="IPR005135">
    <property type="entry name" value="Endo/exonuclease/phosphatase"/>
</dbReference>
<dbReference type="Proteomes" id="UP000229434">
    <property type="component" value="Unassembled WGS sequence"/>
</dbReference>